<name>A0A218NNB5_9ARCH</name>
<evidence type="ECO:0000256" key="4">
    <source>
        <dbReference type="ARBA" id="ARBA00022840"/>
    </source>
</evidence>
<evidence type="ECO:0000313" key="8">
    <source>
        <dbReference type="EMBL" id="ASI13942.1"/>
    </source>
</evidence>
<dbReference type="Gene3D" id="3.30.230.120">
    <property type="match status" value="1"/>
</dbReference>
<proteinExistence type="inferred from homology"/>
<dbReference type="SUPFAM" id="SSF55060">
    <property type="entry name" value="GHMP Kinase, C-terminal domain"/>
    <property type="match status" value="1"/>
</dbReference>
<organism evidence="8 9">
    <name type="scientific">Candidatus Mancarchaeum acidiphilum</name>
    <dbReference type="NCBI Taxonomy" id="1920749"/>
    <lineage>
        <taxon>Archaea</taxon>
        <taxon>Candidatus Micrarchaeota</taxon>
        <taxon>Candidatus Mancarchaeum</taxon>
    </lineage>
</organism>
<evidence type="ECO:0000256" key="3">
    <source>
        <dbReference type="ARBA" id="ARBA00022777"/>
    </source>
</evidence>
<dbReference type="PANTHER" id="PTHR32463:SF0">
    <property type="entry name" value="L-FUCOSE KINASE"/>
    <property type="match status" value="1"/>
</dbReference>
<evidence type="ECO:0000256" key="5">
    <source>
        <dbReference type="ARBA" id="ARBA00038121"/>
    </source>
</evidence>
<dbReference type="GeneID" id="33314193"/>
<keyword evidence="2" id="KW-0547">Nucleotide-binding</keyword>
<feature type="domain" description="GHMP kinase C-terminal" evidence="7">
    <location>
        <begin position="234"/>
        <end position="309"/>
    </location>
</feature>
<gene>
    <name evidence="8" type="ORF">Mia14_0639</name>
</gene>
<dbReference type="InterPro" id="IPR020568">
    <property type="entry name" value="Ribosomal_Su5_D2-typ_SF"/>
</dbReference>
<dbReference type="GO" id="GO:0042352">
    <property type="term" value="P:GDP-L-fucose salvage"/>
    <property type="evidence" value="ECO:0007669"/>
    <property type="project" value="TreeGrafter"/>
</dbReference>
<reference evidence="8 9" key="1">
    <citation type="journal article" date="2017" name="Nat. Commun.">
        <title>'ARMAN' archaea depend on association with euryarchaeal host in culture and in situ.</title>
        <authorList>
            <person name="Golyshina O."/>
            <person name="Toshchakov S."/>
            <person name="Makarova K."/>
            <person name="Gavrilov S."/>
            <person name="Korzhenkov A."/>
            <person name="La Cono V."/>
            <person name="Arcadi E."/>
            <person name="Nechitaylo T."/>
            <person name="Ferrer M."/>
            <person name="Kublanov I."/>
            <person name="Wolf Y."/>
            <person name="Yakimov M."/>
            <person name="Golyshin P."/>
            <person name="Slesarev A."/>
            <person name="Kozyavkin S."/>
        </authorList>
    </citation>
    <scope>NUCLEOTIDE SEQUENCE [LARGE SCALE GENOMIC DNA]</scope>
    <source>
        <strain evidence="8 9">Mia14</strain>
    </source>
</reference>
<dbReference type="PRINTS" id="PR00960">
    <property type="entry name" value="LMBPPROTEIN"/>
</dbReference>
<evidence type="ECO:0000256" key="1">
    <source>
        <dbReference type="ARBA" id="ARBA00022679"/>
    </source>
</evidence>
<dbReference type="Pfam" id="PF08544">
    <property type="entry name" value="GHMP_kinases_C"/>
    <property type="match status" value="1"/>
</dbReference>
<dbReference type="InterPro" id="IPR052203">
    <property type="entry name" value="GHMP_Kinase-Related"/>
</dbReference>
<dbReference type="GO" id="GO:0005524">
    <property type="term" value="F:ATP binding"/>
    <property type="evidence" value="ECO:0007669"/>
    <property type="project" value="UniProtKB-KW"/>
</dbReference>
<accession>A0A218NNB5</accession>
<dbReference type="Pfam" id="PF00288">
    <property type="entry name" value="GHMP_kinases_N"/>
    <property type="match status" value="1"/>
</dbReference>
<dbReference type="Proteomes" id="UP000197679">
    <property type="component" value="Chromosome"/>
</dbReference>
<comment type="similarity">
    <text evidence="5">Belongs to the GHMP kinase family.</text>
</comment>
<dbReference type="KEGG" id="marh:Mia14_0639"/>
<dbReference type="PROSITE" id="PS00627">
    <property type="entry name" value="GHMP_KINASES_ATP"/>
    <property type="match status" value="1"/>
</dbReference>
<evidence type="ECO:0000259" key="6">
    <source>
        <dbReference type="Pfam" id="PF00288"/>
    </source>
</evidence>
<dbReference type="InterPro" id="IPR006204">
    <property type="entry name" value="GHMP_kinase_N_dom"/>
</dbReference>
<feature type="domain" description="GHMP kinase N-terminal" evidence="6">
    <location>
        <begin position="84"/>
        <end position="156"/>
    </location>
</feature>
<dbReference type="InterPro" id="IPR006203">
    <property type="entry name" value="GHMP_knse_ATP-bd_CS"/>
</dbReference>
<protein>
    <submittedName>
        <fullName evidence="8">D-glycero-alpha-D-manno-heptose-7-phosphate kinase</fullName>
    </submittedName>
</protein>
<evidence type="ECO:0000256" key="2">
    <source>
        <dbReference type="ARBA" id="ARBA00022741"/>
    </source>
</evidence>
<dbReference type="PIRSF" id="PIRSF036406">
    <property type="entry name" value="Hept_kin"/>
    <property type="match status" value="1"/>
</dbReference>
<dbReference type="RefSeq" id="WP_088820207.1">
    <property type="nucleotide sequence ID" value="NZ_CP019964.1"/>
</dbReference>
<dbReference type="EMBL" id="CP019964">
    <property type="protein sequence ID" value="ASI13942.1"/>
    <property type="molecule type" value="Genomic_DNA"/>
</dbReference>
<keyword evidence="9" id="KW-1185">Reference proteome</keyword>
<dbReference type="InterPro" id="IPR014606">
    <property type="entry name" value="Heptose_7-P_kinase"/>
</dbReference>
<dbReference type="SUPFAM" id="SSF54211">
    <property type="entry name" value="Ribosomal protein S5 domain 2-like"/>
    <property type="match status" value="1"/>
</dbReference>
<dbReference type="OrthoDB" id="116110at2157"/>
<dbReference type="InterPro" id="IPR036554">
    <property type="entry name" value="GHMP_kinase_C_sf"/>
</dbReference>
<sequence>MKSYTVTSPLRITFAGGGTDVEPFIEKYGGAVVNSTIDRKVTVTYQPDEYDLEISSRDLVKSIIVPTNNEGIISKIHNLFYSKGINKGRVMINNDVPPGSGLGSSSALTTAIVKLIHTIKNENISGWDLARESYEIERNYLKVALGKQDPFAISLGNFKMMEFQKGKEELHDLSKNAEFLKELQSRTLLVYTGGTRESSKFLKEQINASKREGDAINQKLLALKNIALDMANSVESNDISSFTSLINEGWQVKRELSEGVSNKKIESLIEKAKENGAQAVRLMGGGGDGFLLTIAKEGKLQGLQEEMSKLSDFAIRVSFTDYGTMVSNA</sequence>
<keyword evidence="4" id="KW-0067">ATP-binding</keyword>
<keyword evidence="3 8" id="KW-0418">Kinase</keyword>
<dbReference type="AlphaFoldDB" id="A0A218NNB5"/>
<evidence type="ECO:0000313" key="9">
    <source>
        <dbReference type="Proteomes" id="UP000197679"/>
    </source>
</evidence>
<evidence type="ECO:0000259" key="7">
    <source>
        <dbReference type="Pfam" id="PF08544"/>
    </source>
</evidence>
<dbReference type="InterPro" id="IPR001174">
    <property type="entry name" value="HddA/FKP"/>
</dbReference>
<dbReference type="PANTHER" id="PTHR32463">
    <property type="entry name" value="L-FUCOSE KINASE"/>
    <property type="match status" value="1"/>
</dbReference>
<keyword evidence="1" id="KW-0808">Transferase</keyword>
<dbReference type="GO" id="GO:0050201">
    <property type="term" value="F:fucokinase activity"/>
    <property type="evidence" value="ECO:0007669"/>
    <property type="project" value="TreeGrafter"/>
</dbReference>
<dbReference type="InterPro" id="IPR013750">
    <property type="entry name" value="GHMP_kinase_C_dom"/>
</dbReference>